<comment type="caution">
    <text evidence="3">The sequence shown here is derived from an EMBL/GenBank/DDBJ whole genome shotgun (WGS) entry which is preliminary data.</text>
</comment>
<feature type="transmembrane region" description="Helical" evidence="2">
    <location>
        <begin position="42"/>
        <end position="62"/>
    </location>
</feature>
<keyword evidence="2" id="KW-0472">Membrane</keyword>
<dbReference type="AlphaFoldDB" id="A0AAD8E4L5"/>
<feature type="region of interest" description="Disordered" evidence="1">
    <location>
        <begin position="150"/>
        <end position="172"/>
    </location>
</feature>
<reference evidence="3" key="2">
    <citation type="submission" date="2023-05" db="EMBL/GenBank/DDBJ databases">
        <authorList>
            <person name="Fouks B."/>
        </authorList>
    </citation>
    <scope>NUCLEOTIDE SEQUENCE</scope>
    <source>
        <strain evidence="3">Stay&amp;Tobe</strain>
        <tissue evidence="3">Testes</tissue>
    </source>
</reference>
<accession>A0AAD8E4L5</accession>
<protein>
    <submittedName>
        <fullName evidence="3">Uncharacterized protein</fullName>
    </submittedName>
</protein>
<proteinExistence type="predicted"/>
<evidence type="ECO:0000256" key="2">
    <source>
        <dbReference type="SAM" id="Phobius"/>
    </source>
</evidence>
<keyword evidence="4" id="KW-1185">Reference proteome</keyword>
<name>A0AAD8E4L5_DIPPU</name>
<keyword evidence="2" id="KW-0812">Transmembrane</keyword>
<feature type="non-terminal residue" evidence="3">
    <location>
        <position position="324"/>
    </location>
</feature>
<evidence type="ECO:0000256" key="1">
    <source>
        <dbReference type="SAM" id="MobiDB-lite"/>
    </source>
</evidence>
<feature type="transmembrane region" description="Helical" evidence="2">
    <location>
        <begin position="6"/>
        <end position="30"/>
    </location>
</feature>
<feature type="compositionally biased region" description="Low complexity" evidence="1">
    <location>
        <begin position="110"/>
        <end position="119"/>
    </location>
</feature>
<organism evidence="3 4">
    <name type="scientific">Diploptera punctata</name>
    <name type="common">Pacific beetle cockroach</name>
    <dbReference type="NCBI Taxonomy" id="6984"/>
    <lineage>
        <taxon>Eukaryota</taxon>
        <taxon>Metazoa</taxon>
        <taxon>Ecdysozoa</taxon>
        <taxon>Arthropoda</taxon>
        <taxon>Hexapoda</taxon>
        <taxon>Insecta</taxon>
        <taxon>Pterygota</taxon>
        <taxon>Neoptera</taxon>
        <taxon>Polyneoptera</taxon>
        <taxon>Dictyoptera</taxon>
        <taxon>Blattodea</taxon>
        <taxon>Blaberoidea</taxon>
        <taxon>Blaberidae</taxon>
        <taxon>Diplopterinae</taxon>
        <taxon>Diploptera</taxon>
    </lineage>
</organism>
<gene>
    <name evidence="3" type="ORF">L9F63_006340</name>
</gene>
<dbReference type="EMBL" id="JASPKZ010009377">
    <property type="protein sequence ID" value="KAJ9577060.1"/>
    <property type="molecule type" value="Genomic_DNA"/>
</dbReference>
<feature type="region of interest" description="Disordered" evidence="1">
    <location>
        <begin position="93"/>
        <end position="138"/>
    </location>
</feature>
<dbReference type="Proteomes" id="UP001233999">
    <property type="component" value="Unassembled WGS sequence"/>
</dbReference>
<sequence length="324" mass="36637">KKKLMMAFFAILLIVKMIKVKLMFILPMLLGVGTAKKLFLKLLLFLFPAFAHIFKFCAYYHAAHTKYHHHHHQIAHHHHHVPVPVPVHVDHSHTVHVEPPDDPPPPAYGPPHSSYGPPHTYGSPHTSYGPPPAGAWEATGPAWHRKMQQVDENELESWGLKSKVPPPPDSKKTVNPNLVSITQQGPPGYDQLQNKHKGLSQLHQKQAVNIVPEQHKLIQLSRPVVVGSVHPEHNDALTQQYQVQKNQFSNIISITQKPPASETIVQVTYDPFYSPILQKMDNVFVQLGFNEEACRERLVCSMYKAPARFSPHSNLISAELSRYL</sequence>
<evidence type="ECO:0000313" key="3">
    <source>
        <dbReference type="EMBL" id="KAJ9577060.1"/>
    </source>
</evidence>
<evidence type="ECO:0000313" key="4">
    <source>
        <dbReference type="Proteomes" id="UP001233999"/>
    </source>
</evidence>
<keyword evidence="2" id="KW-1133">Transmembrane helix</keyword>
<reference evidence="3" key="1">
    <citation type="journal article" date="2023" name="IScience">
        <title>Live-bearing cockroach genome reveals convergent evolutionary mechanisms linked to viviparity in insects and beyond.</title>
        <authorList>
            <person name="Fouks B."/>
            <person name="Harrison M.C."/>
            <person name="Mikhailova A.A."/>
            <person name="Marchal E."/>
            <person name="English S."/>
            <person name="Carruthers M."/>
            <person name="Jennings E.C."/>
            <person name="Chiamaka E.L."/>
            <person name="Frigard R.A."/>
            <person name="Pippel M."/>
            <person name="Attardo G.M."/>
            <person name="Benoit J.B."/>
            <person name="Bornberg-Bauer E."/>
            <person name="Tobe S.S."/>
        </authorList>
    </citation>
    <scope>NUCLEOTIDE SEQUENCE</scope>
    <source>
        <strain evidence="3">Stay&amp;Tobe</strain>
    </source>
</reference>